<dbReference type="AlphaFoldDB" id="A0A5M3WCQ2"/>
<accession>A0A5M3WCQ2</accession>
<sequence length="69" mass="7807">MKAFLHRLRNLRDRPDSGTADGGPFGLGLATAMRNYYSAHDADQHLRRWATEQHPTTTPADRSGDHHPR</sequence>
<feature type="region of interest" description="Disordered" evidence="1">
    <location>
        <begin position="47"/>
        <end position="69"/>
    </location>
</feature>
<gene>
    <name evidence="2" type="ORF">Amac_004420</name>
</gene>
<proteinExistence type="predicted"/>
<feature type="region of interest" description="Disordered" evidence="1">
    <location>
        <begin position="1"/>
        <end position="24"/>
    </location>
</feature>
<dbReference type="OrthoDB" id="3537847at2"/>
<name>A0A5M3WCQ2_9ACTN</name>
<reference evidence="2 3" key="1">
    <citation type="submission" date="2019-10" db="EMBL/GenBank/DDBJ databases">
        <title>Whole genome shotgun sequence of Acrocarpospora macrocephala NBRC 16266.</title>
        <authorList>
            <person name="Ichikawa N."/>
            <person name="Kimura A."/>
            <person name="Kitahashi Y."/>
            <person name="Komaki H."/>
            <person name="Oguchi A."/>
        </authorList>
    </citation>
    <scope>NUCLEOTIDE SEQUENCE [LARGE SCALE GENOMIC DNA]</scope>
    <source>
        <strain evidence="2 3">NBRC 16266</strain>
    </source>
</reference>
<keyword evidence="3" id="KW-1185">Reference proteome</keyword>
<evidence type="ECO:0000313" key="2">
    <source>
        <dbReference type="EMBL" id="GES06847.1"/>
    </source>
</evidence>
<organism evidence="2 3">
    <name type="scientific">Acrocarpospora macrocephala</name>
    <dbReference type="NCBI Taxonomy" id="150177"/>
    <lineage>
        <taxon>Bacteria</taxon>
        <taxon>Bacillati</taxon>
        <taxon>Actinomycetota</taxon>
        <taxon>Actinomycetes</taxon>
        <taxon>Streptosporangiales</taxon>
        <taxon>Streptosporangiaceae</taxon>
        <taxon>Acrocarpospora</taxon>
    </lineage>
</organism>
<dbReference type="RefSeq" id="WP_155352570.1">
    <property type="nucleotide sequence ID" value="NZ_BAAAHL010000029.1"/>
</dbReference>
<evidence type="ECO:0000256" key="1">
    <source>
        <dbReference type="SAM" id="MobiDB-lite"/>
    </source>
</evidence>
<dbReference type="EMBL" id="BLAE01000004">
    <property type="protein sequence ID" value="GES06847.1"/>
    <property type="molecule type" value="Genomic_DNA"/>
</dbReference>
<protein>
    <submittedName>
        <fullName evidence="2">Uncharacterized protein</fullName>
    </submittedName>
</protein>
<comment type="caution">
    <text evidence="2">The sequence shown here is derived from an EMBL/GenBank/DDBJ whole genome shotgun (WGS) entry which is preliminary data.</text>
</comment>
<dbReference type="Proteomes" id="UP000331127">
    <property type="component" value="Unassembled WGS sequence"/>
</dbReference>
<evidence type="ECO:0000313" key="3">
    <source>
        <dbReference type="Proteomes" id="UP000331127"/>
    </source>
</evidence>